<dbReference type="PRINTS" id="PR00463">
    <property type="entry name" value="EP450I"/>
</dbReference>
<proteinExistence type="inferred from homology"/>
<evidence type="ECO:0000256" key="3">
    <source>
        <dbReference type="ARBA" id="ARBA00004406"/>
    </source>
</evidence>
<dbReference type="AlphaFoldDB" id="A0A7R9JAF3"/>
<evidence type="ECO:0000256" key="5">
    <source>
        <dbReference type="ARBA" id="ARBA00022617"/>
    </source>
</evidence>
<keyword evidence="10 13" id="KW-0408">Iron</keyword>
<evidence type="ECO:0000256" key="2">
    <source>
        <dbReference type="ARBA" id="ARBA00004174"/>
    </source>
</evidence>
<dbReference type="Pfam" id="PF00067">
    <property type="entry name" value="p450"/>
    <property type="match status" value="2"/>
</dbReference>
<comment type="cofactor">
    <cofactor evidence="1 13">
        <name>heme</name>
        <dbReference type="ChEBI" id="CHEBI:30413"/>
    </cofactor>
</comment>
<dbReference type="GO" id="GO:0020037">
    <property type="term" value="F:heme binding"/>
    <property type="evidence" value="ECO:0007669"/>
    <property type="project" value="InterPro"/>
</dbReference>
<keyword evidence="12 15" id="KW-0472">Membrane</keyword>
<evidence type="ECO:0000256" key="7">
    <source>
        <dbReference type="ARBA" id="ARBA00022824"/>
    </source>
</evidence>
<dbReference type="InterPro" id="IPR002401">
    <property type="entry name" value="Cyt_P450_E_grp-I"/>
</dbReference>
<dbReference type="InterPro" id="IPR036396">
    <property type="entry name" value="Cyt_P450_sf"/>
</dbReference>
<sequence length="548" mass="62899">MGLIFDSLSVDFAVGAATSLLLICLFYSYAYGYWRRRNIPHIPAPFSIFGNVGDMLFMKKTPALVLRDQYNKLDGEPYGGFFIGSTPVMLIRDPEVIKQVLVKNFTSFMDRHLDIDEKVNPVEENLFFMKGEKWRWLRSKLTPTFSSGKLKMMFHVLTECASEMNTYVESIASKQECIEMRELFAQYNTEIVGSCAFGIKFNTINNPKSEFRAIGRTIFNQSFFQMMKGITITIFPVLAKCFSFTIFDLKASRFFRGIVEDTIAHREKNDISRNDFLQLLIQLKKKGYVTADSTQLKEDAYLYYKIGDEASSVRKEFAQDKRASIVPLHRQLPVSELTDGLLAAQCFVFFLAGFETSSAVASFCMYELALSPDIQERVREEVDAVLKEHNGVITYEAVQKMDYLGRVVDETLRKYPTIPILERKCTKPFTFPGTDYLMKKGDKLSIPAYAIQHDPKYYPDPERFDPERFTEEAKQSRHPFTYLPFGEGPRICIGMRFALMQIKVGLVSLLSKYNFSPCEKTDIPIVLLPKAFFLTPTNGIWLKITNKD</sequence>
<dbReference type="GO" id="GO:0005789">
    <property type="term" value="C:endoplasmic reticulum membrane"/>
    <property type="evidence" value="ECO:0007669"/>
    <property type="project" value="UniProtKB-SubCell"/>
</dbReference>
<keyword evidence="6 13" id="KW-0479">Metal-binding</keyword>
<dbReference type="InterPro" id="IPR001128">
    <property type="entry name" value="Cyt_P450"/>
</dbReference>
<accession>A0A7R9JAF3</accession>
<keyword evidence="8" id="KW-0492">Microsome</keyword>
<dbReference type="GO" id="GO:0005506">
    <property type="term" value="F:iron ion binding"/>
    <property type="evidence" value="ECO:0007669"/>
    <property type="project" value="InterPro"/>
</dbReference>
<evidence type="ECO:0000256" key="8">
    <source>
        <dbReference type="ARBA" id="ARBA00022848"/>
    </source>
</evidence>
<evidence type="ECO:0000256" key="11">
    <source>
        <dbReference type="ARBA" id="ARBA00023033"/>
    </source>
</evidence>
<dbReference type="PRINTS" id="PR00385">
    <property type="entry name" value="P450"/>
</dbReference>
<dbReference type="PROSITE" id="PS00086">
    <property type="entry name" value="CYTOCHROME_P450"/>
    <property type="match status" value="1"/>
</dbReference>
<keyword evidence="5 13" id="KW-0349">Heme</keyword>
<evidence type="ECO:0000256" key="13">
    <source>
        <dbReference type="PIRSR" id="PIRSR602401-1"/>
    </source>
</evidence>
<evidence type="ECO:0000256" key="14">
    <source>
        <dbReference type="RuleBase" id="RU000461"/>
    </source>
</evidence>
<organism evidence="16">
    <name type="scientific">Timema californicum</name>
    <name type="common">California timema</name>
    <name type="synonym">Walking stick</name>
    <dbReference type="NCBI Taxonomy" id="61474"/>
    <lineage>
        <taxon>Eukaryota</taxon>
        <taxon>Metazoa</taxon>
        <taxon>Ecdysozoa</taxon>
        <taxon>Arthropoda</taxon>
        <taxon>Hexapoda</taxon>
        <taxon>Insecta</taxon>
        <taxon>Pterygota</taxon>
        <taxon>Neoptera</taxon>
        <taxon>Polyneoptera</taxon>
        <taxon>Phasmatodea</taxon>
        <taxon>Timematodea</taxon>
        <taxon>Timematoidea</taxon>
        <taxon>Timematidae</taxon>
        <taxon>Timema</taxon>
    </lineage>
</organism>
<comment type="similarity">
    <text evidence="4 14">Belongs to the cytochrome P450 family.</text>
</comment>
<dbReference type="PANTHER" id="PTHR24292">
    <property type="entry name" value="CYTOCHROME P450"/>
    <property type="match status" value="1"/>
</dbReference>
<dbReference type="PANTHER" id="PTHR24292:SF54">
    <property type="entry name" value="CYP9F3-RELATED"/>
    <property type="match status" value="1"/>
</dbReference>
<evidence type="ECO:0000256" key="10">
    <source>
        <dbReference type="ARBA" id="ARBA00023004"/>
    </source>
</evidence>
<evidence type="ECO:0000313" key="16">
    <source>
        <dbReference type="EMBL" id="CAD7575662.1"/>
    </source>
</evidence>
<reference evidence="16" key="1">
    <citation type="submission" date="2020-11" db="EMBL/GenBank/DDBJ databases">
        <authorList>
            <person name="Tran Van P."/>
        </authorList>
    </citation>
    <scope>NUCLEOTIDE SEQUENCE</scope>
</reference>
<keyword evidence="15" id="KW-1133">Transmembrane helix</keyword>
<dbReference type="EMBL" id="OE183431">
    <property type="protein sequence ID" value="CAD7575662.1"/>
    <property type="molecule type" value="Genomic_DNA"/>
</dbReference>
<gene>
    <name evidence="16" type="ORF">TCMB3V08_LOCUS8247</name>
</gene>
<keyword evidence="7" id="KW-0256">Endoplasmic reticulum</keyword>
<feature type="transmembrane region" description="Helical" evidence="15">
    <location>
        <begin position="12"/>
        <end position="34"/>
    </location>
</feature>
<comment type="subcellular location">
    <subcellularLocation>
        <location evidence="3">Endoplasmic reticulum membrane</location>
        <topology evidence="3">Peripheral membrane protein</topology>
    </subcellularLocation>
    <subcellularLocation>
        <location evidence="2">Microsome membrane</location>
        <topology evidence="2">Peripheral membrane protein</topology>
    </subcellularLocation>
</comment>
<evidence type="ECO:0000256" key="6">
    <source>
        <dbReference type="ARBA" id="ARBA00022723"/>
    </source>
</evidence>
<dbReference type="Gene3D" id="1.10.630.10">
    <property type="entry name" value="Cytochrome P450"/>
    <property type="match status" value="1"/>
</dbReference>
<dbReference type="SUPFAM" id="SSF48264">
    <property type="entry name" value="Cytochrome P450"/>
    <property type="match status" value="1"/>
</dbReference>
<evidence type="ECO:0000256" key="9">
    <source>
        <dbReference type="ARBA" id="ARBA00023002"/>
    </source>
</evidence>
<dbReference type="GO" id="GO:0016705">
    <property type="term" value="F:oxidoreductase activity, acting on paired donors, with incorporation or reduction of molecular oxygen"/>
    <property type="evidence" value="ECO:0007669"/>
    <property type="project" value="InterPro"/>
</dbReference>
<keyword evidence="11 14" id="KW-0503">Monooxygenase</keyword>
<evidence type="ECO:0000256" key="12">
    <source>
        <dbReference type="ARBA" id="ARBA00023136"/>
    </source>
</evidence>
<evidence type="ECO:0000256" key="15">
    <source>
        <dbReference type="SAM" id="Phobius"/>
    </source>
</evidence>
<name>A0A7R9JAF3_TIMCA</name>
<protein>
    <submittedName>
        <fullName evidence="16">(California timema) hypothetical protein</fullName>
    </submittedName>
</protein>
<dbReference type="GO" id="GO:0004497">
    <property type="term" value="F:monooxygenase activity"/>
    <property type="evidence" value="ECO:0007669"/>
    <property type="project" value="UniProtKB-KW"/>
</dbReference>
<keyword evidence="9 14" id="KW-0560">Oxidoreductase</keyword>
<dbReference type="CDD" id="cd11056">
    <property type="entry name" value="CYP6-like"/>
    <property type="match status" value="1"/>
</dbReference>
<dbReference type="InterPro" id="IPR017972">
    <property type="entry name" value="Cyt_P450_CS"/>
</dbReference>
<feature type="binding site" description="axial binding residue" evidence="13">
    <location>
        <position position="492"/>
    </location>
    <ligand>
        <name>heme</name>
        <dbReference type="ChEBI" id="CHEBI:30413"/>
    </ligand>
    <ligandPart>
        <name>Fe</name>
        <dbReference type="ChEBI" id="CHEBI:18248"/>
    </ligandPart>
</feature>
<keyword evidence="15" id="KW-0812">Transmembrane</keyword>
<evidence type="ECO:0000256" key="4">
    <source>
        <dbReference type="ARBA" id="ARBA00010617"/>
    </source>
</evidence>
<evidence type="ECO:0000256" key="1">
    <source>
        <dbReference type="ARBA" id="ARBA00001971"/>
    </source>
</evidence>
<dbReference type="InterPro" id="IPR050476">
    <property type="entry name" value="Insect_CytP450_Detox"/>
</dbReference>